<protein>
    <submittedName>
        <fullName evidence="1">Uncharacterized protein</fullName>
    </submittedName>
</protein>
<gene>
    <name evidence="1" type="ORF">IFR04_004843</name>
</gene>
<keyword evidence="2" id="KW-1185">Reference proteome</keyword>
<dbReference type="Proteomes" id="UP000664132">
    <property type="component" value="Unassembled WGS sequence"/>
</dbReference>
<dbReference type="EMBL" id="JAFJYH010000056">
    <property type="protein sequence ID" value="KAG4421984.1"/>
    <property type="molecule type" value="Genomic_DNA"/>
</dbReference>
<dbReference type="AlphaFoldDB" id="A0A8H7WBW6"/>
<evidence type="ECO:0000313" key="1">
    <source>
        <dbReference type="EMBL" id="KAG4421984.1"/>
    </source>
</evidence>
<dbReference type="OrthoDB" id="432412at2759"/>
<proteinExistence type="predicted"/>
<accession>A0A8H7WBW6</accession>
<name>A0A8H7WBW6_9HELO</name>
<sequence>MPPLTRILIKTHHMTSRKKILTITKAAKRLSCSVLLKTGGPPGVMIAEGELAGDWLEVVRKLRYKDYQLMKREEVEKRGLDNEPGDVKELTSMKELGAFLDGNREIYEWWRVGMGYKKDEDAP</sequence>
<organism evidence="1 2">
    <name type="scientific">Cadophora malorum</name>
    <dbReference type="NCBI Taxonomy" id="108018"/>
    <lineage>
        <taxon>Eukaryota</taxon>
        <taxon>Fungi</taxon>
        <taxon>Dikarya</taxon>
        <taxon>Ascomycota</taxon>
        <taxon>Pezizomycotina</taxon>
        <taxon>Leotiomycetes</taxon>
        <taxon>Helotiales</taxon>
        <taxon>Ploettnerulaceae</taxon>
        <taxon>Cadophora</taxon>
    </lineage>
</organism>
<comment type="caution">
    <text evidence="1">The sequence shown here is derived from an EMBL/GenBank/DDBJ whole genome shotgun (WGS) entry which is preliminary data.</text>
</comment>
<evidence type="ECO:0000313" key="2">
    <source>
        <dbReference type="Proteomes" id="UP000664132"/>
    </source>
</evidence>
<reference evidence="1" key="1">
    <citation type="submission" date="2021-02" db="EMBL/GenBank/DDBJ databases">
        <title>Genome sequence Cadophora malorum strain M34.</title>
        <authorList>
            <person name="Stefanovic E."/>
            <person name="Vu D."/>
            <person name="Scully C."/>
            <person name="Dijksterhuis J."/>
            <person name="Roader J."/>
            <person name="Houbraken J."/>
        </authorList>
    </citation>
    <scope>NUCLEOTIDE SEQUENCE</scope>
    <source>
        <strain evidence="1">M34</strain>
    </source>
</reference>